<dbReference type="Proteomes" id="UP000663792">
    <property type="component" value="Unassembled WGS sequence"/>
</dbReference>
<organism evidence="2 3">
    <name type="scientific">Nakamurella leprariae</name>
    <dbReference type="NCBI Taxonomy" id="2803911"/>
    <lineage>
        <taxon>Bacteria</taxon>
        <taxon>Bacillati</taxon>
        <taxon>Actinomycetota</taxon>
        <taxon>Actinomycetes</taxon>
        <taxon>Nakamurellales</taxon>
        <taxon>Nakamurellaceae</taxon>
        <taxon>Nakamurella</taxon>
    </lineage>
</organism>
<protein>
    <submittedName>
        <fullName evidence="2">DUF1998 domain-containing protein</fullName>
    </submittedName>
</protein>
<accession>A0A938YFK5</accession>
<gene>
    <name evidence="2" type="ORF">JL106_09435</name>
</gene>
<keyword evidence="3" id="KW-1185">Reference proteome</keyword>
<evidence type="ECO:0000313" key="2">
    <source>
        <dbReference type="EMBL" id="MBM9467497.1"/>
    </source>
</evidence>
<dbReference type="RefSeq" id="WP_205260427.1">
    <property type="nucleotide sequence ID" value="NZ_JAERWK010000010.1"/>
</dbReference>
<dbReference type="AlphaFoldDB" id="A0A938YFK5"/>
<dbReference type="Pfam" id="PF09369">
    <property type="entry name" value="MZB"/>
    <property type="match status" value="1"/>
</dbReference>
<sequence length="607" mass="66901">MEPIRHDLRLSETVAPFGVGAVVDIRGESLIAADTSWWDKRFGDEIHCDRLVERLGHSVLREAPSHSGRAGKDTNSLLYWRFPSWRFCERCSRLSQQTSRSKGKWTNVCSCNGALVPMRYVAVCKRGSHIQDIPWFKWAHRGNDAGLTDEVRFCRSSKELRFVRSASDGEGLRSLRVECGGCKRSRPLSELVTKDALTRDGIRCQGIQPWEETSASDGCEHALVAVQRGATGNYIAERISALDIPEEQPKSVQAADNIRKHIFFEKVVADNGGPQAEMVAGWIADELGVAVGDVLRTASEGQPSDDVLLDLKDGEWAAFTKKLDTPGRDRSGGDFVVDSWKVVEHPGVPDTLGSRLTAVGQVRRVREVRALKGFRRYSAEADLVSADLSVDSRRRPTYPAIEMFGEGIFLQFDERHLAAWEQQPEVQARARILVERRTSMPWAQRLNVPEPRFVALHTFAHLLIRRLAHASGYSSASLQERIYASTDRPDRTAGVLIYTAAGDAQGTLGGLVRLGDPDKLVPLVLAALDDGDVCSNDPVCFESDRQRSSSLNLSACHGCSLVSETSCETANRFLDRQLVLGGGSVPGLLDGVLTEIRSAEALSLRVS</sequence>
<reference evidence="2" key="1">
    <citation type="submission" date="2021-01" db="EMBL/GenBank/DDBJ databases">
        <title>YIM 132084 draft genome.</title>
        <authorList>
            <person name="An D."/>
        </authorList>
    </citation>
    <scope>NUCLEOTIDE SEQUENCE</scope>
    <source>
        <strain evidence="2">YIM 132084</strain>
    </source>
</reference>
<feature type="domain" description="MrfA-like Zn-binding" evidence="1">
    <location>
        <begin position="459"/>
        <end position="559"/>
    </location>
</feature>
<dbReference type="NCBIfam" id="NF038324">
    <property type="entry name" value="DrmB_fam"/>
    <property type="match status" value="1"/>
</dbReference>
<name>A0A938YFK5_9ACTN</name>
<evidence type="ECO:0000259" key="1">
    <source>
        <dbReference type="Pfam" id="PF09369"/>
    </source>
</evidence>
<dbReference type="InterPro" id="IPR018973">
    <property type="entry name" value="MZB"/>
</dbReference>
<dbReference type="EMBL" id="JAERWK010000010">
    <property type="protein sequence ID" value="MBM9467497.1"/>
    <property type="molecule type" value="Genomic_DNA"/>
</dbReference>
<dbReference type="InterPro" id="IPR047721">
    <property type="entry name" value="DrmB"/>
</dbReference>
<comment type="caution">
    <text evidence="2">The sequence shown here is derived from an EMBL/GenBank/DDBJ whole genome shotgun (WGS) entry which is preliminary data.</text>
</comment>
<evidence type="ECO:0000313" key="3">
    <source>
        <dbReference type="Proteomes" id="UP000663792"/>
    </source>
</evidence>
<proteinExistence type="predicted"/>